<dbReference type="AlphaFoldDB" id="A0A4R1KV95"/>
<accession>A0A4R1KV95</accession>
<evidence type="ECO:0000256" key="1">
    <source>
        <dbReference type="ARBA" id="ARBA00023015"/>
    </source>
</evidence>
<comment type="caution">
    <text evidence="5">The sequence shown here is derived from an EMBL/GenBank/DDBJ whole genome shotgun (WGS) entry which is preliminary data.</text>
</comment>
<evidence type="ECO:0000259" key="4">
    <source>
        <dbReference type="PROSITE" id="PS50943"/>
    </source>
</evidence>
<evidence type="ECO:0000256" key="3">
    <source>
        <dbReference type="ARBA" id="ARBA00023163"/>
    </source>
</evidence>
<keyword evidence="6" id="KW-1185">Reference proteome</keyword>
<name>A0A4R1KV95_9PAST</name>
<dbReference type="InterPro" id="IPR001387">
    <property type="entry name" value="Cro/C1-type_HTH"/>
</dbReference>
<dbReference type="PROSITE" id="PS50943">
    <property type="entry name" value="HTH_CROC1"/>
    <property type="match status" value="1"/>
</dbReference>
<keyword evidence="3" id="KW-0804">Transcription</keyword>
<keyword evidence="2" id="KW-0238">DNA-binding</keyword>
<dbReference type="CDD" id="cd00093">
    <property type="entry name" value="HTH_XRE"/>
    <property type="match status" value="1"/>
</dbReference>
<dbReference type="SMART" id="SM00530">
    <property type="entry name" value="HTH_XRE"/>
    <property type="match status" value="1"/>
</dbReference>
<dbReference type="PANTHER" id="PTHR36511:SF3">
    <property type="entry name" value="ANTITOXIN HIGA-2"/>
    <property type="match status" value="1"/>
</dbReference>
<dbReference type="InterPro" id="IPR052359">
    <property type="entry name" value="HTH-type_reg/antitoxin"/>
</dbReference>
<dbReference type="PANTHER" id="PTHR36511">
    <property type="entry name" value="MERR FAMILY BACTERIAL REGULATORY PROTEIN"/>
    <property type="match status" value="1"/>
</dbReference>
<dbReference type="EMBL" id="SMGJ01000006">
    <property type="protein sequence ID" value="TCK68149.1"/>
    <property type="molecule type" value="Genomic_DNA"/>
</dbReference>
<dbReference type="Gene3D" id="1.10.260.40">
    <property type="entry name" value="lambda repressor-like DNA-binding domains"/>
    <property type="match status" value="1"/>
</dbReference>
<dbReference type="Pfam" id="PF01381">
    <property type="entry name" value="HTH_3"/>
    <property type="match status" value="1"/>
</dbReference>
<feature type="domain" description="HTH cro/C1-type" evidence="4">
    <location>
        <begin position="46"/>
        <end position="99"/>
    </location>
</feature>
<keyword evidence="1" id="KW-0805">Transcription regulation</keyword>
<organism evidence="5 6">
    <name type="scientific">Lonepinella koalarum</name>
    <dbReference type="NCBI Taxonomy" id="53417"/>
    <lineage>
        <taxon>Bacteria</taxon>
        <taxon>Pseudomonadati</taxon>
        <taxon>Pseudomonadota</taxon>
        <taxon>Gammaproteobacteria</taxon>
        <taxon>Pasteurellales</taxon>
        <taxon>Pasteurellaceae</taxon>
        <taxon>Lonepinella</taxon>
    </lineage>
</organism>
<reference evidence="5 6" key="1">
    <citation type="submission" date="2019-03" db="EMBL/GenBank/DDBJ databases">
        <title>Genomic Encyclopedia of Type Strains, Phase IV (KMG-IV): sequencing the most valuable type-strain genomes for metagenomic binning, comparative biology and taxonomic classification.</title>
        <authorList>
            <person name="Goeker M."/>
        </authorList>
    </citation>
    <scope>NUCLEOTIDE SEQUENCE [LARGE SCALE GENOMIC DNA]</scope>
    <source>
        <strain evidence="5 6">DSM 10053</strain>
    </source>
</reference>
<dbReference type="InterPro" id="IPR010982">
    <property type="entry name" value="Lambda_DNA-bd_dom_sf"/>
</dbReference>
<dbReference type="OrthoDB" id="9799384at2"/>
<dbReference type="SUPFAM" id="SSF47413">
    <property type="entry name" value="lambda repressor-like DNA-binding domains"/>
    <property type="match status" value="1"/>
</dbReference>
<dbReference type="GO" id="GO:0003677">
    <property type="term" value="F:DNA binding"/>
    <property type="evidence" value="ECO:0007669"/>
    <property type="project" value="UniProtKB-KW"/>
</dbReference>
<evidence type="ECO:0000256" key="2">
    <source>
        <dbReference type="ARBA" id="ARBA00023125"/>
    </source>
</evidence>
<dbReference type="RefSeq" id="WP_132302433.1">
    <property type="nucleotide sequence ID" value="NZ_CP170642.1"/>
</dbReference>
<gene>
    <name evidence="5" type="ORF">EV692_1849</name>
</gene>
<dbReference type="Proteomes" id="UP000295496">
    <property type="component" value="Unassembled WGS sequence"/>
</dbReference>
<evidence type="ECO:0000313" key="5">
    <source>
        <dbReference type="EMBL" id="TCK68149.1"/>
    </source>
</evidence>
<evidence type="ECO:0000313" key="6">
    <source>
        <dbReference type="Proteomes" id="UP000295496"/>
    </source>
</evidence>
<sequence length="105" mass="12018">MERNLFNEIKEGLEQIILHEQGKITLKTTTLELPDDKPVDISATEVKTIREKLNLSQAVFAKKLRTSVRTYQGWEQGKSKPNPQAILLLKMVDKSPAIFEQISRL</sequence>
<proteinExistence type="predicted"/>
<protein>
    <submittedName>
        <fullName evidence="5">Putative transcriptional regulator</fullName>
    </submittedName>
</protein>